<sequence length="73" mass="7634">KALVQPDLGWCWVVGVGVGVVGVFPREVLASSAFGDAGVAARAPRWVRACEDLGDRGCGRVGKVVRGKSRLGR</sequence>
<dbReference type="AlphaFoldDB" id="A0ABC9Z7E0"/>
<organism evidence="1 2">
    <name type="scientific">Nocardia seriolae</name>
    <dbReference type="NCBI Taxonomy" id="37332"/>
    <lineage>
        <taxon>Bacteria</taxon>
        <taxon>Bacillati</taxon>
        <taxon>Actinomycetota</taxon>
        <taxon>Actinomycetes</taxon>
        <taxon>Mycobacteriales</taxon>
        <taxon>Nocardiaceae</taxon>
        <taxon>Nocardia</taxon>
    </lineage>
</organism>
<accession>A0ABC9Z7E0</accession>
<evidence type="ECO:0000313" key="2">
    <source>
        <dbReference type="Proteomes" id="UP000037179"/>
    </source>
</evidence>
<comment type="caution">
    <text evidence="1">The sequence shown here is derived from an EMBL/GenBank/DDBJ whole genome shotgun (WGS) entry which is preliminary data.</text>
</comment>
<feature type="non-terminal residue" evidence="1">
    <location>
        <position position="1"/>
    </location>
</feature>
<dbReference type="Proteomes" id="UP000037179">
    <property type="component" value="Unassembled WGS sequence"/>
</dbReference>
<protein>
    <submittedName>
        <fullName evidence="1">Uncharacterized protein</fullName>
    </submittedName>
</protein>
<evidence type="ECO:0000313" key="1">
    <source>
        <dbReference type="EMBL" id="GAP33500.1"/>
    </source>
</evidence>
<gene>
    <name evidence="1" type="ORF">NSK11_contig00293-0003</name>
</gene>
<name>A0ABC9Z7E0_9NOCA</name>
<dbReference type="EMBL" id="BBYQ01000293">
    <property type="protein sequence ID" value="GAP33500.1"/>
    <property type="molecule type" value="Genomic_DNA"/>
</dbReference>
<keyword evidence="2" id="KW-1185">Reference proteome</keyword>
<reference evidence="2" key="1">
    <citation type="submission" date="2015-07" db="EMBL/GenBank/DDBJ databases">
        <title>Nocardia seriolae U-1 whole genome shotgun sequence.</title>
        <authorList>
            <person name="Imajoh M."/>
            <person name="Fukumoto Y."/>
            <person name="Sukeda M."/>
            <person name="Yamane J."/>
            <person name="Yamasaki K."/>
            <person name="Shimizu M."/>
            <person name="Ohnishi K."/>
            <person name="Oshima S."/>
        </authorList>
    </citation>
    <scope>NUCLEOTIDE SEQUENCE [LARGE SCALE GENOMIC DNA]</scope>
    <source>
        <strain evidence="2">U-1</strain>
    </source>
</reference>
<reference evidence="1 2" key="2">
    <citation type="journal article" date="2016" name="Genome Announc.">
        <title>Draft Genome Sequence of Erythromycin- and Oxytetracycline-Sensitive Nocardia seriolae Strain U-1 (NBRC 110359).</title>
        <authorList>
            <person name="Imajoh M."/>
            <person name="Sukeda M."/>
            <person name="Shimizu M."/>
            <person name="Yamane J."/>
            <person name="Ohnishi K."/>
            <person name="Oshima S."/>
        </authorList>
    </citation>
    <scope>NUCLEOTIDE SEQUENCE [LARGE SCALE GENOMIC DNA]</scope>
    <source>
        <strain evidence="1 2">U-1</strain>
    </source>
</reference>
<proteinExistence type="predicted"/>